<comment type="caution">
    <text evidence="2">The sequence shown here is derived from an EMBL/GenBank/DDBJ whole genome shotgun (WGS) entry which is preliminary data.</text>
</comment>
<organism evidence="2 3">
    <name type="scientific">Aphis craccivora</name>
    <name type="common">Cowpea aphid</name>
    <dbReference type="NCBI Taxonomy" id="307492"/>
    <lineage>
        <taxon>Eukaryota</taxon>
        <taxon>Metazoa</taxon>
        <taxon>Ecdysozoa</taxon>
        <taxon>Arthropoda</taxon>
        <taxon>Hexapoda</taxon>
        <taxon>Insecta</taxon>
        <taxon>Pterygota</taxon>
        <taxon>Neoptera</taxon>
        <taxon>Paraneoptera</taxon>
        <taxon>Hemiptera</taxon>
        <taxon>Sternorrhyncha</taxon>
        <taxon>Aphidomorpha</taxon>
        <taxon>Aphidoidea</taxon>
        <taxon>Aphididae</taxon>
        <taxon>Aphidini</taxon>
        <taxon>Aphis</taxon>
        <taxon>Aphis</taxon>
    </lineage>
</organism>
<dbReference type="EMBL" id="VUJU01011902">
    <property type="protein sequence ID" value="KAF0709476.1"/>
    <property type="molecule type" value="Genomic_DNA"/>
</dbReference>
<feature type="region of interest" description="Disordered" evidence="1">
    <location>
        <begin position="22"/>
        <end position="48"/>
    </location>
</feature>
<keyword evidence="3" id="KW-1185">Reference proteome</keyword>
<evidence type="ECO:0000313" key="3">
    <source>
        <dbReference type="Proteomes" id="UP000478052"/>
    </source>
</evidence>
<dbReference type="Proteomes" id="UP000478052">
    <property type="component" value="Unassembled WGS sequence"/>
</dbReference>
<reference evidence="2 3" key="1">
    <citation type="submission" date="2019-08" db="EMBL/GenBank/DDBJ databases">
        <title>Whole genome of Aphis craccivora.</title>
        <authorList>
            <person name="Voronova N.V."/>
            <person name="Shulinski R.S."/>
            <person name="Bandarenka Y.V."/>
            <person name="Zhorov D.G."/>
            <person name="Warner D."/>
        </authorList>
    </citation>
    <scope>NUCLEOTIDE SEQUENCE [LARGE SCALE GENOMIC DNA]</scope>
    <source>
        <strain evidence="2">180601</strain>
        <tissue evidence="2">Whole Body</tissue>
    </source>
</reference>
<dbReference type="AlphaFoldDB" id="A0A6G0VTN7"/>
<evidence type="ECO:0000256" key="1">
    <source>
        <dbReference type="SAM" id="MobiDB-lite"/>
    </source>
</evidence>
<feature type="compositionally biased region" description="Basic and acidic residues" evidence="1">
    <location>
        <begin position="24"/>
        <end position="35"/>
    </location>
</feature>
<proteinExistence type="predicted"/>
<name>A0A6G0VTN7_APHCR</name>
<accession>A0A6G0VTN7</accession>
<sequence>MPQNQPTVPPIKIVNNKIVNINKTNDKTKPNEGKRNLSVSSTPPSSPSAIIAKKTKLFVTPNRYEAL</sequence>
<evidence type="ECO:0000313" key="2">
    <source>
        <dbReference type="EMBL" id="KAF0709476.1"/>
    </source>
</evidence>
<protein>
    <submittedName>
        <fullName evidence="2">Uncharacterized protein</fullName>
    </submittedName>
</protein>
<gene>
    <name evidence="2" type="ORF">FWK35_00032230</name>
</gene>
<feature type="non-terminal residue" evidence="2">
    <location>
        <position position="67"/>
    </location>
</feature>